<gene>
    <name evidence="2" type="primary">mobC</name>
    <name evidence="2" type="ORF">GIW73_21490</name>
</gene>
<comment type="caution">
    <text evidence="2">The sequence shown here is derived from an EMBL/GenBank/DDBJ whole genome shotgun (WGS) entry which is preliminary data.</text>
</comment>
<dbReference type="InterPro" id="IPR053842">
    <property type="entry name" value="NikA-like"/>
</dbReference>
<dbReference type="Proteomes" id="UP000814207">
    <property type="component" value="Unassembled WGS sequence"/>
</dbReference>
<reference evidence="2" key="1">
    <citation type="submission" date="2019-11" db="EMBL/GenBank/DDBJ databases">
        <title>Epiphytic Pseudomonas syringae from cherry orchards.</title>
        <authorList>
            <person name="Hulin M.T."/>
        </authorList>
    </citation>
    <scope>NUCLEOTIDE SEQUENCE</scope>
    <source>
        <strain evidence="2">PA-6-9A</strain>
    </source>
</reference>
<accession>A0A9Q3X5C1</accession>
<dbReference type="AlphaFoldDB" id="A0A9Q3X5C1"/>
<dbReference type="EMBL" id="WKEU01000120">
    <property type="protein sequence ID" value="MCF5065511.1"/>
    <property type="molecule type" value="Genomic_DNA"/>
</dbReference>
<keyword evidence="1" id="KW-0175">Coiled coil</keyword>
<dbReference type="Pfam" id="PF21983">
    <property type="entry name" value="NikA-like"/>
    <property type="match status" value="1"/>
</dbReference>
<protein>
    <submittedName>
        <fullName evidence="2">Plasmid mobilization relaxosome protein MobC</fullName>
    </submittedName>
</protein>
<name>A0A9Q3X5C1_PSESX</name>
<proteinExistence type="predicted"/>
<evidence type="ECO:0000313" key="3">
    <source>
        <dbReference type="Proteomes" id="UP000814207"/>
    </source>
</evidence>
<feature type="coiled-coil region" evidence="1">
    <location>
        <begin position="61"/>
        <end position="117"/>
    </location>
</feature>
<evidence type="ECO:0000313" key="2">
    <source>
        <dbReference type="EMBL" id="MCF5065511.1"/>
    </source>
</evidence>
<sequence length="124" mass="13947">MTKESTRKGEQFNIRISAVAKEQIAANAKLLGISQARYIEQLSLNGCNVIEIRNDSFVECVKKAEAHLNQMGNNLNQMARAINLGKIDLVEKNIGLINNAKKSFDHLYLKLAEHEEKITLNKQP</sequence>
<organism evidence="2 3">
    <name type="scientific">Pseudomonas syringae</name>
    <dbReference type="NCBI Taxonomy" id="317"/>
    <lineage>
        <taxon>Bacteria</taxon>
        <taxon>Pseudomonadati</taxon>
        <taxon>Pseudomonadota</taxon>
        <taxon>Gammaproteobacteria</taxon>
        <taxon>Pseudomonadales</taxon>
        <taxon>Pseudomonadaceae</taxon>
        <taxon>Pseudomonas</taxon>
    </lineage>
</organism>
<evidence type="ECO:0000256" key="1">
    <source>
        <dbReference type="SAM" id="Coils"/>
    </source>
</evidence>